<dbReference type="InterPro" id="IPR003444">
    <property type="entry name" value="MraZ"/>
</dbReference>
<evidence type="ECO:0000259" key="8">
    <source>
        <dbReference type="PROSITE" id="PS51740"/>
    </source>
</evidence>
<sequence length="153" mass="17701">MTMFTGDNSINMDAKGRFVMPSKYRERLEQLCANQLVVTIDTQVRCLLVYPRNEWEKIAEKIEALPSFQPGTIRIKRLILGHAQELEIDSNGRILLPASLREYAFLEKKLVLLGQGKKFELWDEAEWTKVRDGYLEVEAQEGEMPQELMNIAL</sequence>
<evidence type="ECO:0000256" key="1">
    <source>
        <dbReference type="ARBA" id="ARBA00013860"/>
    </source>
</evidence>
<dbReference type="EMBL" id="BAABBO010000001">
    <property type="protein sequence ID" value="GAA3945107.1"/>
    <property type="molecule type" value="Genomic_DNA"/>
</dbReference>
<dbReference type="NCBIfam" id="TIGR00242">
    <property type="entry name" value="division/cell wall cluster transcriptional repressor MraZ"/>
    <property type="match status" value="1"/>
</dbReference>
<dbReference type="PANTHER" id="PTHR34701:SF1">
    <property type="entry name" value="TRANSCRIPTIONAL REGULATOR MRAZ"/>
    <property type="match status" value="1"/>
</dbReference>
<dbReference type="HAMAP" id="MF_01008">
    <property type="entry name" value="MraZ"/>
    <property type="match status" value="1"/>
</dbReference>
<name>A0ABP7NG92_9GAMM</name>
<accession>A0ABP7NG92</accession>
<dbReference type="PANTHER" id="PTHR34701">
    <property type="entry name" value="TRANSCRIPTIONAL REGULATOR MRAZ"/>
    <property type="match status" value="1"/>
</dbReference>
<dbReference type="Pfam" id="PF02381">
    <property type="entry name" value="MraZ"/>
    <property type="match status" value="2"/>
</dbReference>
<keyword evidence="6 7" id="KW-0804">Transcription</keyword>
<feature type="domain" description="SpoVT-AbrB" evidence="8">
    <location>
        <begin position="83"/>
        <end position="126"/>
    </location>
</feature>
<dbReference type="CDD" id="cd16320">
    <property type="entry name" value="MraZ_N"/>
    <property type="match status" value="1"/>
</dbReference>
<dbReference type="InterPro" id="IPR037914">
    <property type="entry name" value="SpoVT-AbrB_sf"/>
</dbReference>
<dbReference type="Proteomes" id="UP001501337">
    <property type="component" value="Unassembled WGS sequence"/>
</dbReference>
<gene>
    <name evidence="7 9" type="primary">mraZ</name>
    <name evidence="9" type="ORF">GCM10022278_00380</name>
</gene>
<comment type="caution">
    <text evidence="9">The sequence shown here is derived from an EMBL/GenBank/DDBJ whole genome shotgun (WGS) entry which is preliminary data.</text>
</comment>
<dbReference type="SUPFAM" id="SSF89447">
    <property type="entry name" value="AbrB/MazE/MraZ-like"/>
    <property type="match status" value="1"/>
</dbReference>
<dbReference type="PROSITE" id="PS51740">
    <property type="entry name" value="SPOVT_ABRB"/>
    <property type="match status" value="2"/>
</dbReference>
<evidence type="ECO:0000256" key="5">
    <source>
        <dbReference type="ARBA" id="ARBA00023125"/>
    </source>
</evidence>
<evidence type="ECO:0000313" key="9">
    <source>
        <dbReference type="EMBL" id="GAA3945107.1"/>
    </source>
</evidence>
<dbReference type="Gene3D" id="3.40.1550.20">
    <property type="entry name" value="Transcriptional regulator MraZ domain"/>
    <property type="match status" value="1"/>
</dbReference>
<comment type="subcellular location">
    <subcellularLocation>
        <location evidence="7">Cytoplasm</location>
        <location evidence="7">Nucleoid</location>
    </subcellularLocation>
</comment>
<dbReference type="InterPro" id="IPR020603">
    <property type="entry name" value="MraZ_dom"/>
</dbReference>
<evidence type="ECO:0000256" key="7">
    <source>
        <dbReference type="HAMAP-Rule" id="MF_01008"/>
    </source>
</evidence>
<keyword evidence="10" id="KW-1185">Reference proteome</keyword>
<proteinExistence type="inferred from homology"/>
<organism evidence="9 10">
    <name type="scientific">Allohahella marinimesophila</name>
    <dbReference type="NCBI Taxonomy" id="1054972"/>
    <lineage>
        <taxon>Bacteria</taxon>
        <taxon>Pseudomonadati</taxon>
        <taxon>Pseudomonadota</taxon>
        <taxon>Gammaproteobacteria</taxon>
        <taxon>Oceanospirillales</taxon>
        <taxon>Hahellaceae</taxon>
        <taxon>Allohahella</taxon>
    </lineage>
</organism>
<dbReference type="InterPro" id="IPR007159">
    <property type="entry name" value="SpoVT-AbrB_dom"/>
</dbReference>
<evidence type="ECO:0000256" key="2">
    <source>
        <dbReference type="ARBA" id="ARBA00022490"/>
    </source>
</evidence>
<dbReference type="InterPro" id="IPR035644">
    <property type="entry name" value="MraZ_C"/>
</dbReference>
<keyword evidence="4 7" id="KW-0805">Transcription regulation</keyword>
<keyword evidence="2 7" id="KW-0963">Cytoplasm</keyword>
<protein>
    <recommendedName>
        <fullName evidence="1 7">Transcriptional regulator MraZ</fullName>
    </recommendedName>
</protein>
<dbReference type="InterPro" id="IPR035642">
    <property type="entry name" value="MraZ_N"/>
</dbReference>
<evidence type="ECO:0000256" key="3">
    <source>
        <dbReference type="ARBA" id="ARBA00022737"/>
    </source>
</evidence>
<keyword evidence="3" id="KW-0677">Repeat</keyword>
<comment type="similarity">
    <text evidence="7">Belongs to the MraZ family.</text>
</comment>
<feature type="domain" description="SpoVT-AbrB" evidence="8">
    <location>
        <begin position="7"/>
        <end position="54"/>
    </location>
</feature>
<evidence type="ECO:0000313" key="10">
    <source>
        <dbReference type="Proteomes" id="UP001501337"/>
    </source>
</evidence>
<keyword evidence="5 7" id="KW-0238">DNA-binding</keyword>
<comment type="subunit">
    <text evidence="7">Forms oligomers.</text>
</comment>
<reference evidence="10" key="1">
    <citation type="journal article" date="2019" name="Int. J. Syst. Evol. Microbiol.">
        <title>The Global Catalogue of Microorganisms (GCM) 10K type strain sequencing project: providing services to taxonomists for standard genome sequencing and annotation.</title>
        <authorList>
            <consortium name="The Broad Institute Genomics Platform"/>
            <consortium name="The Broad Institute Genome Sequencing Center for Infectious Disease"/>
            <person name="Wu L."/>
            <person name="Ma J."/>
        </authorList>
    </citation>
    <scope>NUCLEOTIDE SEQUENCE [LARGE SCALE GENOMIC DNA]</scope>
    <source>
        <strain evidence="10">JCM 17555</strain>
    </source>
</reference>
<dbReference type="CDD" id="cd16321">
    <property type="entry name" value="MraZ_C"/>
    <property type="match status" value="1"/>
</dbReference>
<dbReference type="InterPro" id="IPR038619">
    <property type="entry name" value="MraZ_sf"/>
</dbReference>
<evidence type="ECO:0000256" key="6">
    <source>
        <dbReference type="ARBA" id="ARBA00023163"/>
    </source>
</evidence>
<evidence type="ECO:0000256" key="4">
    <source>
        <dbReference type="ARBA" id="ARBA00023015"/>
    </source>
</evidence>